<sequence>MQNMLDNPEIYSETDKKRKNHFLKVLYASFRAKQLENTGMPYQKKFSVVALDEIEKGLDVAQLEESIIHSMQKNYKPTVVEVIEEDEKLLEDLSITDDDYVHHSQELELSEEESEEIERLENDEMLKV</sequence>
<evidence type="ECO:0000313" key="5">
    <source>
        <dbReference type="Proteomes" id="UP000241762"/>
    </source>
</evidence>
<keyword evidence="5" id="KW-1185">Reference proteome</keyword>
<name>A0A2P1P7A0_9RICK</name>
<feature type="region of interest" description="Disordered" evidence="3">
    <location>
        <begin position="103"/>
        <end position="128"/>
    </location>
</feature>
<dbReference type="GO" id="GO:0003677">
    <property type="term" value="F:DNA binding"/>
    <property type="evidence" value="ECO:0007669"/>
    <property type="project" value="InterPro"/>
</dbReference>
<dbReference type="Proteomes" id="UP000241762">
    <property type="component" value="Chromosome"/>
</dbReference>
<gene>
    <name evidence="4" type="ORF">phytr_1890</name>
</gene>
<proteinExistence type="predicted"/>
<keyword evidence="2" id="KW-0804">Transcription</keyword>
<organism evidence="4 5">
    <name type="scientific">Candidatus Phycorickettsia trachydisci</name>
    <dbReference type="NCBI Taxonomy" id="2115978"/>
    <lineage>
        <taxon>Bacteria</taxon>
        <taxon>Pseudomonadati</taxon>
        <taxon>Pseudomonadota</taxon>
        <taxon>Alphaproteobacteria</taxon>
        <taxon>Rickettsiales</taxon>
        <taxon>Rickettsiaceae</taxon>
        <taxon>Candidatus Phycorickettsia</taxon>
    </lineage>
</organism>
<evidence type="ECO:0000256" key="1">
    <source>
        <dbReference type="ARBA" id="ARBA00022478"/>
    </source>
</evidence>
<protein>
    <submittedName>
        <fullName evidence="4">Uncharacterized protein</fullName>
    </submittedName>
</protein>
<dbReference type="GO" id="GO:0006351">
    <property type="term" value="P:DNA-templated transcription"/>
    <property type="evidence" value="ECO:0007669"/>
    <property type="project" value="InterPro"/>
</dbReference>
<dbReference type="GO" id="GO:0003899">
    <property type="term" value="F:DNA-directed RNA polymerase activity"/>
    <property type="evidence" value="ECO:0007669"/>
    <property type="project" value="InterPro"/>
</dbReference>
<dbReference type="OrthoDB" id="9796300at2"/>
<dbReference type="KEGG" id="ptc:phytr_1890"/>
<evidence type="ECO:0000256" key="2">
    <source>
        <dbReference type="ARBA" id="ARBA00023163"/>
    </source>
</evidence>
<dbReference type="GO" id="GO:0000428">
    <property type="term" value="C:DNA-directed RNA polymerase complex"/>
    <property type="evidence" value="ECO:0007669"/>
    <property type="project" value="UniProtKB-KW"/>
</dbReference>
<evidence type="ECO:0000313" key="4">
    <source>
        <dbReference type="EMBL" id="AVP87147.1"/>
    </source>
</evidence>
<dbReference type="InterPro" id="IPR036161">
    <property type="entry name" value="RPB6/omega-like_sf"/>
</dbReference>
<evidence type="ECO:0000256" key="3">
    <source>
        <dbReference type="SAM" id="MobiDB-lite"/>
    </source>
</evidence>
<dbReference type="AlphaFoldDB" id="A0A2P1P7A0"/>
<dbReference type="EMBL" id="CP027845">
    <property type="protein sequence ID" value="AVP87147.1"/>
    <property type="molecule type" value="Genomic_DNA"/>
</dbReference>
<dbReference type="RefSeq" id="WP_106874019.1">
    <property type="nucleotide sequence ID" value="NZ_CP027845.1"/>
</dbReference>
<keyword evidence="1" id="KW-0240">DNA-directed RNA polymerase</keyword>
<feature type="compositionally biased region" description="Basic and acidic residues" evidence="3">
    <location>
        <begin position="117"/>
        <end position="128"/>
    </location>
</feature>
<reference evidence="4 5" key="1">
    <citation type="submission" date="2018-03" db="EMBL/GenBank/DDBJ databases">
        <title>A gene transfer event suggests a long-term partnership between eustigmatophyte algae and a novel lineage of endosymbiotic bacteria.</title>
        <authorList>
            <person name="Yurchenko T."/>
            <person name="Sevcikova T."/>
            <person name="Pribyl P."/>
            <person name="El Karkouri K."/>
            <person name="Klimes V."/>
            <person name="Amaral R."/>
            <person name="Zbrankova V."/>
            <person name="Kim E."/>
            <person name="Raoult D."/>
            <person name="Santos L.M.A."/>
            <person name="Elias M."/>
        </authorList>
    </citation>
    <scope>NUCLEOTIDE SEQUENCE [LARGE SCALE GENOMIC DNA]</scope>
    <source>
        <strain evidence="4">CCALA 838</strain>
    </source>
</reference>
<accession>A0A2P1P7A0</accession>
<dbReference type="SUPFAM" id="SSF63562">
    <property type="entry name" value="RPB6/omega subunit-like"/>
    <property type="match status" value="1"/>
</dbReference>